<name>A0ACB8VWP6_9TELE</name>
<dbReference type="EMBL" id="CM041548">
    <property type="protein sequence ID" value="KAI3358943.1"/>
    <property type="molecule type" value="Genomic_DNA"/>
</dbReference>
<evidence type="ECO:0000313" key="2">
    <source>
        <dbReference type="Proteomes" id="UP000831701"/>
    </source>
</evidence>
<dbReference type="Proteomes" id="UP000831701">
    <property type="component" value="Chromosome 18"/>
</dbReference>
<reference evidence="1" key="1">
    <citation type="submission" date="2022-04" db="EMBL/GenBank/DDBJ databases">
        <title>Jade perch genome.</title>
        <authorList>
            <person name="Chao B."/>
        </authorList>
    </citation>
    <scope>NUCLEOTIDE SEQUENCE</scope>
    <source>
        <strain evidence="1">CB-2022</strain>
    </source>
</reference>
<gene>
    <name evidence="1" type="ORF">L3Q82_014747</name>
</gene>
<sequence>QRDPSGSHTDTQPHSAAACPPHGRAQHVGRCLVSILQSPGHEWETVAEARLLPHVCAQSRGSVMKPLRLPLISPPDGASAADRGCAPEEDPAVLSRGRGVCKWFNMRMGFGFLSMSCRDGAALDQPLDVFVHQSKLHMDGFRSLREGEAVEFTFKKSSKGLESVWVTGPNGAPCLGTERKPKSAQKRRSKGDRSVQPEHAKLGYYQFILRNVLTFFVGMLQLWSTGPPAITPKSVSCPLSPKSVISVRVCPTWWPAVRSGQAQQQHQQQQQQQQQQHQHRPSPGSQGAATSRRDEEEEQSQAILSEDSE</sequence>
<keyword evidence="2" id="KW-1185">Reference proteome</keyword>
<evidence type="ECO:0000313" key="1">
    <source>
        <dbReference type="EMBL" id="KAI3358943.1"/>
    </source>
</evidence>
<proteinExistence type="predicted"/>
<comment type="caution">
    <text evidence="1">The sequence shown here is derived from an EMBL/GenBank/DDBJ whole genome shotgun (WGS) entry which is preliminary data.</text>
</comment>
<protein>
    <submittedName>
        <fullName evidence="1">Uncharacterized protein</fullName>
    </submittedName>
</protein>
<organism evidence="1 2">
    <name type="scientific">Scortum barcoo</name>
    <name type="common">barcoo grunter</name>
    <dbReference type="NCBI Taxonomy" id="214431"/>
    <lineage>
        <taxon>Eukaryota</taxon>
        <taxon>Metazoa</taxon>
        <taxon>Chordata</taxon>
        <taxon>Craniata</taxon>
        <taxon>Vertebrata</taxon>
        <taxon>Euteleostomi</taxon>
        <taxon>Actinopterygii</taxon>
        <taxon>Neopterygii</taxon>
        <taxon>Teleostei</taxon>
        <taxon>Neoteleostei</taxon>
        <taxon>Acanthomorphata</taxon>
        <taxon>Eupercaria</taxon>
        <taxon>Centrarchiformes</taxon>
        <taxon>Terapontoidei</taxon>
        <taxon>Terapontidae</taxon>
        <taxon>Scortum</taxon>
    </lineage>
</organism>
<accession>A0ACB8VWP6</accession>
<feature type="non-terminal residue" evidence="1">
    <location>
        <position position="1"/>
    </location>
</feature>